<name>A0A6F9DD73_9ASCI</name>
<gene>
    <name evidence="2" type="primary">Golga6l2</name>
</gene>
<protein>
    <submittedName>
        <fullName evidence="2">Golgin subfamily A member 6-like protein 2</fullName>
    </submittedName>
</protein>
<feature type="coiled-coil region" evidence="1">
    <location>
        <begin position="107"/>
        <end position="175"/>
    </location>
</feature>
<reference evidence="2" key="1">
    <citation type="submission" date="2020-04" db="EMBL/GenBank/DDBJ databases">
        <authorList>
            <person name="Neveu A P."/>
        </authorList>
    </citation>
    <scope>NUCLEOTIDE SEQUENCE</scope>
    <source>
        <tissue evidence="2">Whole embryo</tissue>
    </source>
</reference>
<feature type="coiled-coil region" evidence="1">
    <location>
        <begin position="242"/>
        <end position="269"/>
    </location>
</feature>
<accession>A0A6F9DD73</accession>
<proteinExistence type="evidence at transcript level"/>
<dbReference type="AlphaFoldDB" id="A0A6F9DD73"/>
<dbReference type="EMBL" id="LR785525">
    <property type="protein sequence ID" value="CAB3250200.1"/>
    <property type="molecule type" value="mRNA"/>
</dbReference>
<organism evidence="2">
    <name type="scientific">Phallusia mammillata</name>
    <dbReference type="NCBI Taxonomy" id="59560"/>
    <lineage>
        <taxon>Eukaryota</taxon>
        <taxon>Metazoa</taxon>
        <taxon>Chordata</taxon>
        <taxon>Tunicata</taxon>
        <taxon>Ascidiacea</taxon>
        <taxon>Phlebobranchia</taxon>
        <taxon>Ascidiidae</taxon>
        <taxon>Phallusia</taxon>
    </lineage>
</organism>
<evidence type="ECO:0000313" key="2">
    <source>
        <dbReference type="EMBL" id="CAB3250200.1"/>
    </source>
</evidence>
<evidence type="ECO:0000256" key="1">
    <source>
        <dbReference type="SAM" id="Coils"/>
    </source>
</evidence>
<sequence>MSNRIYRQHGRPQSAERLTFKYPIPPDKLKLFSKHGYVERPKTAAVDYLEHMLTKTSLTTQKASHENIEEIGRNVYERKVLRFQKEKELAVQNAISETTKQLLQQFDKELRSKLQNAYNEKERALENQLTYYENLAGSTKTNRDLLENERKHQLIEKMNKEKEDALKQQWELAEKLKAEAIEVALTEQHKKLRSIAVIEREDAVAQALRVAKKQSTTKVEKEVTDTQSYCKKITDEMLEKQKRLHQVEIRHLNERIAQLTQESRRFHHNEKTAQKDYVDIESDYSKFLDLTETTPCHSDYLITPRKHLHGIGTGRLSKETQTNLIALEQDTRTVQTDIQICAIR</sequence>
<keyword evidence="1" id="KW-0175">Coiled coil</keyword>